<organism evidence="4 5">
    <name type="scientific">Sinanodonta woodiana</name>
    <name type="common">Chinese pond mussel</name>
    <name type="synonym">Anodonta woodiana</name>
    <dbReference type="NCBI Taxonomy" id="1069815"/>
    <lineage>
        <taxon>Eukaryota</taxon>
        <taxon>Metazoa</taxon>
        <taxon>Spiralia</taxon>
        <taxon>Lophotrochozoa</taxon>
        <taxon>Mollusca</taxon>
        <taxon>Bivalvia</taxon>
        <taxon>Autobranchia</taxon>
        <taxon>Heteroconchia</taxon>
        <taxon>Palaeoheterodonta</taxon>
        <taxon>Unionida</taxon>
        <taxon>Unionoidea</taxon>
        <taxon>Unionidae</taxon>
        <taxon>Unioninae</taxon>
        <taxon>Sinanodonta</taxon>
    </lineage>
</organism>
<evidence type="ECO:0000313" key="4">
    <source>
        <dbReference type="EMBL" id="KAL3841514.1"/>
    </source>
</evidence>
<gene>
    <name evidence="4" type="ORF">ACJMK2_019648</name>
</gene>
<reference evidence="4 5" key="1">
    <citation type="submission" date="2024-11" db="EMBL/GenBank/DDBJ databases">
        <title>Chromosome-level genome assembly of the freshwater bivalve Anodonta woodiana.</title>
        <authorList>
            <person name="Chen X."/>
        </authorList>
    </citation>
    <scope>NUCLEOTIDE SEQUENCE [LARGE SCALE GENOMIC DNA]</scope>
    <source>
        <strain evidence="4">MN2024</strain>
        <tissue evidence="4">Gills</tissue>
    </source>
</reference>
<dbReference type="Pfam" id="PF03184">
    <property type="entry name" value="DDE_1"/>
    <property type="match status" value="1"/>
</dbReference>
<evidence type="ECO:0000256" key="1">
    <source>
        <dbReference type="ARBA" id="ARBA00023125"/>
    </source>
</evidence>
<dbReference type="PROSITE" id="PS51253">
    <property type="entry name" value="HTH_CENPB"/>
    <property type="match status" value="1"/>
</dbReference>
<keyword evidence="1" id="KW-0238">DNA-binding</keyword>
<dbReference type="GO" id="GO:0003677">
    <property type="term" value="F:DNA binding"/>
    <property type="evidence" value="ECO:0007669"/>
    <property type="project" value="UniProtKB-KW"/>
</dbReference>
<dbReference type="Pfam" id="PF00651">
    <property type="entry name" value="BTB"/>
    <property type="match status" value="1"/>
</dbReference>
<dbReference type="Proteomes" id="UP001634394">
    <property type="component" value="Unassembled WGS sequence"/>
</dbReference>
<dbReference type="EMBL" id="JBJQND010000017">
    <property type="protein sequence ID" value="KAL3841514.1"/>
    <property type="molecule type" value="Genomic_DNA"/>
</dbReference>
<protein>
    <recommendedName>
        <fullName evidence="3">HTH CENPB-type domain-containing protein</fullName>
    </recommendedName>
</protein>
<dbReference type="Gene3D" id="3.30.710.10">
    <property type="entry name" value="Potassium Channel Kv1.1, Chain A"/>
    <property type="match status" value="1"/>
</dbReference>
<feature type="domain" description="HTH CENPB-type" evidence="3">
    <location>
        <begin position="315"/>
        <end position="390"/>
    </location>
</feature>
<name>A0ABD3TWG1_SINWO</name>
<dbReference type="InterPro" id="IPR006600">
    <property type="entry name" value="HTH_CenpB_DNA-bd_dom"/>
</dbReference>
<dbReference type="SUPFAM" id="SSF54695">
    <property type="entry name" value="POZ domain"/>
    <property type="match status" value="1"/>
</dbReference>
<dbReference type="InterPro" id="IPR004875">
    <property type="entry name" value="DDE_SF_endonuclease_dom"/>
</dbReference>
<dbReference type="AlphaFoldDB" id="A0ABD3TWG1"/>
<evidence type="ECO:0000259" key="3">
    <source>
        <dbReference type="PROSITE" id="PS51253"/>
    </source>
</evidence>
<evidence type="ECO:0000256" key="2">
    <source>
        <dbReference type="SAM" id="MobiDB-lite"/>
    </source>
</evidence>
<comment type="caution">
    <text evidence="4">The sequence shown here is derived from an EMBL/GenBank/DDBJ whole genome shotgun (WGS) entry which is preliminary data.</text>
</comment>
<feature type="region of interest" description="Disordered" evidence="2">
    <location>
        <begin position="157"/>
        <end position="181"/>
    </location>
</feature>
<dbReference type="InterPro" id="IPR011333">
    <property type="entry name" value="SKP1/BTB/POZ_sf"/>
</dbReference>
<sequence>MDGDVQQFSVDGHADSLVQALYELWQKDILCDTAISIKGHMQTKVHSVILQVACGSKETWTLPQLKPFTPRDAFECIYYIDLLEEIQPSALIAFVKFLYTGELLISYSLLMSLIKLATFFDNSTLLEICLLYQSMLPVESVDANSIPRKVSNEKVRSSLSEDIKRTSPGSGNPFATEMHNPTDLAPYEEQNADIPLSEDGFDGSEKSDLSWNPEDDYYQPLSTTKMTQFSGTATTKETSRISELPEHGSTIMRFIEHMSTDDTTVTLKRKNSTYSETHTQPRLETAINVTKNKILRTRKAKHSGPYGTLSGTVLAGEMHSSMFSLEDERRLVEWCIHSTKIGYSIPVSIMQESIKEVLDAAGRETKFKNNIPGHDWCWKFYKRHDKEIGRKDLALPQEGKMSKSERVDIWSSKFIEFLKSIEVEEQAELLSDPSRRFTITQRGFAINPESGDVIKVKDPKNLFLNPSTRETQITVVGCVSGTGHCLPPLIVYPGVLFLYDPLLGFQEAKMGSTEDGWLDSNIFYTWLHDTFIPKIKKDKVKLPLLLFVDGCNTPIPLKIYELCKGEGIILYCIKIFSILIQQPLDLCLFSPLKSTWSKVVRKFGEQNQGEKVTKVNFAQVFKKFWDLQMSKSNIIEAFKESGLYPDKKAKHLLSSEAESAIHSVLSHKPQ</sequence>
<accession>A0ABD3TWG1</accession>
<dbReference type="InterPro" id="IPR000210">
    <property type="entry name" value="BTB/POZ_dom"/>
</dbReference>
<evidence type="ECO:0000313" key="5">
    <source>
        <dbReference type="Proteomes" id="UP001634394"/>
    </source>
</evidence>
<keyword evidence="5" id="KW-1185">Reference proteome</keyword>
<proteinExistence type="predicted"/>